<evidence type="ECO:0000256" key="1">
    <source>
        <dbReference type="SAM" id="MobiDB-lite"/>
    </source>
</evidence>
<gene>
    <name evidence="2" type="ORF">AACH06_18940</name>
</gene>
<organism evidence="2 3">
    <name type="scientific">Ideonella lacteola</name>
    <dbReference type="NCBI Taxonomy" id="2984193"/>
    <lineage>
        <taxon>Bacteria</taxon>
        <taxon>Pseudomonadati</taxon>
        <taxon>Pseudomonadota</taxon>
        <taxon>Betaproteobacteria</taxon>
        <taxon>Burkholderiales</taxon>
        <taxon>Sphaerotilaceae</taxon>
        <taxon>Ideonella</taxon>
    </lineage>
</organism>
<sequence>MTDLRFSSAASWVARGVVALGVALAGPAHALYTNYSFADDAPVYSLDIYSTWAFDPKPPNNVFASHQFWFEAGPAGYIGTQIDSRKKAIFAVWDSDQSSGTAQPVSGAGCARFDGEGSGASCLIDYKWVAGHEYRQRVWAVGYQNGAEHWQGSILDMTTGVETVLGVISVKDTEGHRGYGWLQASSVTWIEYYGGGSCNEHAHTKVKWRGPYANGGTVKAASASVSYDPNGCKNSNAEGLKRPKVIQESGKGVVRRNPDGTSLWK</sequence>
<dbReference type="RefSeq" id="WP_341427316.1">
    <property type="nucleotide sequence ID" value="NZ_JBBUTG010000012.1"/>
</dbReference>
<evidence type="ECO:0000313" key="2">
    <source>
        <dbReference type="EMBL" id="MEK8032902.1"/>
    </source>
</evidence>
<dbReference type="Pfam" id="PF11958">
    <property type="entry name" value="DUF3472"/>
    <property type="match status" value="1"/>
</dbReference>
<dbReference type="EMBL" id="JBBUTG010000012">
    <property type="protein sequence ID" value="MEK8032902.1"/>
    <property type="molecule type" value="Genomic_DNA"/>
</dbReference>
<comment type="caution">
    <text evidence="2">The sequence shown here is derived from an EMBL/GenBank/DDBJ whole genome shotgun (WGS) entry which is preliminary data.</text>
</comment>
<feature type="region of interest" description="Disordered" evidence="1">
    <location>
        <begin position="232"/>
        <end position="265"/>
    </location>
</feature>
<dbReference type="InterPro" id="IPR021862">
    <property type="entry name" value="DUF3472"/>
</dbReference>
<name>A0ABU9BSF1_9BURK</name>
<evidence type="ECO:0000313" key="3">
    <source>
        <dbReference type="Proteomes" id="UP001371218"/>
    </source>
</evidence>
<dbReference type="Proteomes" id="UP001371218">
    <property type="component" value="Unassembled WGS sequence"/>
</dbReference>
<keyword evidence="3" id="KW-1185">Reference proteome</keyword>
<proteinExistence type="predicted"/>
<protein>
    <submittedName>
        <fullName evidence="2">DUF3472 domain-containing protein</fullName>
    </submittedName>
</protein>
<accession>A0ABU9BSF1</accession>
<reference evidence="2 3" key="1">
    <citation type="submission" date="2024-04" db="EMBL/GenBank/DDBJ databases">
        <title>Novel species of the genus Ideonella isolated from streams.</title>
        <authorList>
            <person name="Lu H."/>
        </authorList>
    </citation>
    <scope>NUCLEOTIDE SEQUENCE [LARGE SCALE GENOMIC DNA]</scope>
    <source>
        <strain evidence="2 3">DXS29W</strain>
    </source>
</reference>